<dbReference type="EC" id="2.7.13.3" evidence="2"/>
<dbReference type="Pfam" id="PF02518">
    <property type="entry name" value="HATPase_c"/>
    <property type="match status" value="1"/>
</dbReference>
<evidence type="ECO:0000256" key="7">
    <source>
        <dbReference type="ARBA" id="ARBA00022840"/>
    </source>
</evidence>
<dbReference type="RefSeq" id="WP_327600298.1">
    <property type="nucleotide sequence ID" value="NZ_JAYXHS010000003.1"/>
</dbReference>
<feature type="domain" description="Histidine kinase" evidence="9">
    <location>
        <begin position="399"/>
        <end position="611"/>
    </location>
</feature>
<comment type="catalytic activity">
    <reaction evidence="1">
        <text>ATP + protein L-histidine = ADP + protein N-phospho-L-histidine.</text>
        <dbReference type="EC" id="2.7.13.3"/>
    </reaction>
</comment>
<dbReference type="GO" id="GO:0005524">
    <property type="term" value="F:ATP binding"/>
    <property type="evidence" value="ECO:0007669"/>
    <property type="project" value="UniProtKB-KW"/>
</dbReference>
<dbReference type="InterPro" id="IPR036890">
    <property type="entry name" value="HATPase_C_sf"/>
</dbReference>
<dbReference type="PANTHER" id="PTHR43065:SF10">
    <property type="entry name" value="PEROXIDE STRESS-ACTIVATED HISTIDINE KINASE MAK3"/>
    <property type="match status" value="1"/>
</dbReference>
<dbReference type="SUPFAM" id="SSF55874">
    <property type="entry name" value="ATPase domain of HSP90 chaperone/DNA topoisomerase II/histidine kinase"/>
    <property type="match status" value="1"/>
</dbReference>
<dbReference type="Gene3D" id="1.10.287.130">
    <property type="match status" value="1"/>
</dbReference>
<accession>A0ABU6K6A2</accession>
<keyword evidence="6" id="KW-0418">Kinase</keyword>
<dbReference type="InterPro" id="IPR005467">
    <property type="entry name" value="His_kinase_dom"/>
</dbReference>
<keyword evidence="4" id="KW-0808">Transferase</keyword>
<dbReference type="Gene3D" id="1.10.3210.10">
    <property type="entry name" value="Hypothetical protein af1432"/>
    <property type="match status" value="1"/>
</dbReference>
<evidence type="ECO:0000256" key="1">
    <source>
        <dbReference type="ARBA" id="ARBA00000085"/>
    </source>
</evidence>
<dbReference type="PRINTS" id="PR00344">
    <property type="entry name" value="BCTRLSENSOR"/>
</dbReference>
<dbReference type="InterPro" id="IPR004358">
    <property type="entry name" value="Sig_transdc_His_kin-like_C"/>
</dbReference>
<evidence type="ECO:0000256" key="2">
    <source>
        <dbReference type="ARBA" id="ARBA00012438"/>
    </source>
</evidence>
<dbReference type="EMBL" id="JAYXHS010000003">
    <property type="protein sequence ID" value="MEC5387323.1"/>
    <property type="molecule type" value="Genomic_DNA"/>
</dbReference>
<dbReference type="SUPFAM" id="SSF109604">
    <property type="entry name" value="HD-domain/PDEase-like"/>
    <property type="match status" value="1"/>
</dbReference>
<dbReference type="InterPro" id="IPR003661">
    <property type="entry name" value="HisK_dim/P_dom"/>
</dbReference>
<name>A0ABU6K6A2_9RHOO</name>
<sequence>MLLGLQESPVFSLQLLLAVPEVTAGQKFETALRAAVEQVGDELLCLWLYVCAARGDARQGAYATLGIHARRTATLASRLAAESGLCDPAHARLAGLWHNLGQLGLCWRVGYPGPVSDGREKQLAAGEMRQYGSDHARLLAAQIEGFLDIPWLAEAIELHHDDVNFVLAMPGLVRVLRAAVVLLSEEPERVADAVRLTGLAEPWVVQLASECMAIEAGASQAGTTPVLHAPMLASLLQEAFRGLPTQVRTLRLRAGCALLGQRELLLSLAGMDEQLRVDPAIDLVPDIELPTFDADSRCMQAVTSLAARPQSAADWLLARQLAVDEFECLPWQFDRHQGACLFAALAARSPLAVDAADGRLIGLMVDAAHAAAAGLEQQQGVITKAVEQGIAKERMHAKRIAHEASNPLTVISNYLAIIDKDASLAQPVRDMQRQMRAEIGRIQRLLGKLGQPVEEEAGASSCMPNEVLREVEGLFYETLLIQQDIRLGLQLAEAAPRIAVPPDALKQILVNLVLNAAEAIVHHGTIDLRSTLDINLDDRAWVEVCVEDSGPGLPRKGMALVLPQASSKGGEHGGVGLSVTRSLIAEAGGRLICRSRSGVGTSFSILLPVPGSAS</sequence>
<keyword evidence="8" id="KW-0902">Two-component regulatory system</keyword>
<proteinExistence type="predicted"/>
<evidence type="ECO:0000256" key="4">
    <source>
        <dbReference type="ARBA" id="ARBA00022679"/>
    </source>
</evidence>
<dbReference type="Gene3D" id="3.30.565.10">
    <property type="entry name" value="Histidine kinase-like ATPase, C-terminal domain"/>
    <property type="match status" value="1"/>
</dbReference>
<gene>
    <name evidence="10" type="ORF">VVD49_16455</name>
</gene>
<dbReference type="InterPro" id="IPR003594">
    <property type="entry name" value="HATPase_dom"/>
</dbReference>
<reference evidence="10 11" key="1">
    <citation type="submission" date="2024-01" db="EMBL/GenBank/DDBJ databases">
        <title>Uliginosibacterium soil sp. nov.</title>
        <authorList>
            <person name="Lv Y."/>
        </authorList>
    </citation>
    <scope>NUCLEOTIDE SEQUENCE [LARGE SCALE GENOMIC DNA]</scope>
    <source>
        <strain evidence="10 11">H3</strain>
    </source>
</reference>
<dbReference type="PANTHER" id="PTHR43065">
    <property type="entry name" value="SENSOR HISTIDINE KINASE"/>
    <property type="match status" value="1"/>
</dbReference>
<organism evidence="10 11">
    <name type="scientific">Uliginosibacterium silvisoli</name>
    <dbReference type="NCBI Taxonomy" id="3114758"/>
    <lineage>
        <taxon>Bacteria</taxon>
        <taxon>Pseudomonadati</taxon>
        <taxon>Pseudomonadota</taxon>
        <taxon>Betaproteobacteria</taxon>
        <taxon>Rhodocyclales</taxon>
        <taxon>Zoogloeaceae</taxon>
        <taxon>Uliginosibacterium</taxon>
    </lineage>
</organism>
<evidence type="ECO:0000313" key="10">
    <source>
        <dbReference type="EMBL" id="MEC5387323.1"/>
    </source>
</evidence>
<protein>
    <recommendedName>
        <fullName evidence="2">histidine kinase</fullName>
        <ecNumber evidence="2">2.7.13.3</ecNumber>
    </recommendedName>
</protein>
<evidence type="ECO:0000259" key="9">
    <source>
        <dbReference type="PROSITE" id="PS50109"/>
    </source>
</evidence>
<evidence type="ECO:0000313" key="11">
    <source>
        <dbReference type="Proteomes" id="UP001331561"/>
    </source>
</evidence>
<evidence type="ECO:0000256" key="6">
    <source>
        <dbReference type="ARBA" id="ARBA00022777"/>
    </source>
</evidence>
<keyword evidence="3" id="KW-0597">Phosphoprotein</keyword>
<dbReference type="Proteomes" id="UP001331561">
    <property type="component" value="Unassembled WGS sequence"/>
</dbReference>
<dbReference type="CDD" id="cd00082">
    <property type="entry name" value="HisKA"/>
    <property type="match status" value="1"/>
</dbReference>
<keyword evidence="7 10" id="KW-0067">ATP-binding</keyword>
<evidence type="ECO:0000256" key="8">
    <source>
        <dbReference type="ARBA" id="ARBA00023012"/>
    </source>
</evidence>
<dbReference type="SMART" id="SM00387">
    <property type="entry name" value="HATPase_c"/>
    <property type="match status" value="1"/>
</dbReference>
<evidence type="ECO:0000256" key="5">
    <source>
        <dbReference type="ARBA" id="ARBA00022741"/>
    </source>
</evidence>
<keyword evidence="11" id="KW-1185">Reference proteome</keyword>
<keyword evidence="5" id="KW-0547">Nucleotide-binding</keyword>
<evidence type="ECO:0000256" key="3">
    <source>
        <dbReference type="ARBA" id="ARBA00022553"/>
    </source>
</evidence>
<comment type="caution">
    <text evidence="10">The sequence shown here is derived from an EMBL/GenBank/DDBJ whole genome shotgun (WGS) entry which is preliminary data.</text>
</comment>
<dbReference type="PROSITE" id="PS50109">
    <property type="entry name" value="HIS_KIN"/>
    <property type="match status" value="1"/>
</dbReference>